<evidence type="ECO:0000256" key="6">
    <source>
        <dbReference type="ARBA" id="ARBA00022839"/>
    </source>
</evidence>
<dbReference type="InterPro" id="IPR036397">
    <property type="entry name" value="RNaseH_sf"/>
</dbReference>
<dbReference type="PANTHER" id="PTHR23044:SF61">
    <property type="entry name" value="3'-5' EXORIBONUCLEASE 1-RELATED"/>
    <property type="match status" value="1"/>
</dbReference>
<gene>
    <name evidence="9" type="ORF">GSMUA_01670.1</name>
</gene>
<dbReference type="Gramene" id="Ma11_t23490.1">
    <property type="protein sequence ID" value="Ma11_p23490.1"/>
    <property type="gene ID" value="Ma11_g23490"/>
</dbReference>
<keyword evidence="6" id="KW-0269">Exonuclease</keyword>
<dbReference type="InParanoid" id="A0A804LB58"/>
<dbReference type="InterPro" id="IPR051274">
    <property type="entry name" value="3-5_Exoribonuclease"/>
</dbReference>
<sequence>MSSDGKHNLFRALEGHGFLGNHDPAAKEKTKGIHEGFLGYPKYNASHSNSQESWNVLPEPKDEKGVPVCDSAKANYSILEPYAILNKGYGASLYKQEAFVQPPDFVMWRQQVQLSASENNIYPIIHDYSIPVESGCSYMPPVKMFPHAHQHKVQIQEFQYFVVIDFEATCDKDRKLHPQEIIEFPSVLVNSATGQLEAVFQTYVRPAYHKHLTDYCKQLTGIQQFQVDRGVLLSEALIMHDKWLESKGIKHKTFAVVTWGDWDCCVMLESECKLKRIRKPAYFNRWINLKVPFQEMFQGIRCGLKDAVEHVGLTWEGRAHCGLDDARNTAHLLVHLMDMGIKFSITKSLESQSMDVPMKYKASCDFSLDRSEHTQEPKEVFGAPVQIHPFMDSTGKEKHTYCYCGVLSSKSVVRKPGPNQGRCFFGCGNWTAARRAVCNYFVWASP</sequence>
<dbReference type="SMART" id="SM00479">
    <property type="entry name" value="EXOIII"/>
    <property type="match status" value="1"/>
</dbReference>
<feature type="domain" description="GRF-type" evidence="8">
    <location>
        <begin position="402"/>
        <end position="446"/>
    </location>
</feature>
<dbReference type="AlphaFoldDB" id="A0A804LB58"/>
<dbReference type="Pfam" id="PF00929">
    <property type="entry name" value="RNase_T"/>
    <property type="match status" value="1"/>
</dbReference>
<protein>
    <submittedName>
        <fullName evidence="9">(wild Malaysian banana) hypothetical protein</fullName>
    </submittedName>
</protein>
<evidence type="ECO:0000256" key="1">
    <source>
        <dbReference type="ARBA" id="ARBA00022722"/>
    </source>
</evidence>
<evidence type="ECO:0000256" key="7">
    <source>
        <dbReference type="PROSITE-ProRule" id="PRU01343"/>
    </source>
</evidence>
<proteinExistence type="predicted"/>
<dbReference type="OMA" id="PFHEVYG"/>
<dbReference type="EnsemblPlants" id="Ma11_t23490.1">
    <property type="protein sequence ID" value="Ma11_p23490.1"/>
    <property type="gene ID" value="Ma11_g23490"/>
</dbReference>
<dbReference type="SUPFAM" id="SSF53098">
    <property type="entry name" value="Ribonuclease H-like"/>
    <property type="match status" value="1"/>
</dbReference>
<dbReference type="CDD" id="cd06133">
    <property type="entry name" value="ERI-1_3'hExo_like"/>
    <property type="match status" value="1"/>
</dbReference>
<dbReference type="GO" id="GO:0003676">
    <property type="term" value="F:nucleic acid binding"/>
    <property type="evidence" value="ECO:0007669"/>
    <property type="project" value="InterPro"/>
</dbReference>
<dbReference type="GO" id="GO:0000175">
    <property type="term" value="F:3'-5'-RNA exonuclease activity"/>
    <property type="evidence" value="ECO:0007669"/>
    <property type="project" value="InterPro"/>
</dbReference>
<dbReference type="EMBL" id="HG996475">
    <property type="protein sequence ID" value="CAG1865461.1"/>
    <property type="molecule type" value="Genomic_DNA"/>
</dbReference>
<evidence type="ECO:0000256" key="3">
    <source>
        <dbReference type="ARBA" id="ARBA00022771"/>
    </source>
</evidence>
<dbReference type="PROSITE" id="PS51999">
    <property type="entry name" value="ZF_GRF"/>
    <property type="match status" value="1"/>
</dbReference>
<evidence type="ECO:0000313" key="10">
    <source>
        <dbReference type="EnsemblPlants" id="Ma11_p23490.1"/>
    </source>
</evidence>
<organism evidence="10 11">
    <name type="scientific">Musa acuminata subsp. malaccensis</name>
    <name type="common">Wild banana</name>
    <name type="synonym">Musa malaccensis</name>
    <dbReference type="NCBI Taxonomy" id="214687"/>
    <lineage>
        <taxon>Eukaryota</taxon>
        <taxon>Viridiplantae</taxon>
        <taxon>Streptophyta</taxon>
        <taxon>Embryophyta</taxon>
        <taxon>Tracheophyta</taxon>
        <taxon>Spermatophyta</taxon>
        <taxon>Magnoliopsida</taxon>
        <taxon>Liliopsida</taxon>
        <taxon>Zingiberales</taxon>
        <taxon>Musaceae</taxon>
        <taxon>Musa</taxon>
    </lineage>
</organism>
<keyword evidence="2" id="KW-0479">Metal-binding</keyword>
<dbReference type="PANTHER" id="PTHR23044">
    <property type="entry name" value="3'-5' EXONUCLEASE ERI1-RELATED"/>
    <property type="match status" value="1"/>
</dbReference>
<dbReference type="FunFam" id="3.30.420.10:FF:000068">
    <property type="entry name" value="Exonuclease domain-containing protein 1"/>
    <property type="match status" value="1"/>
</dbReference>
<dbReference type="InterPro" id="IPR012337">
    <property type="entry name" value="RNaseH-like_sf"/>
</dbReference>
<keyword evidence="4" id="KW-0378">Hydrolase</keyword>
<evidence type="ECO:0000256" key="5">
    <source>
        <dbReference type="ARBA" id="ARBA00022833"/>
    </source>
</evidence>
<dbReference type="Proteomes" id="UP000012960">
    <property type="component" value="Unplaced"/>
</dbReference>
<dbReference type="InterPro" id="IPR010666">
    <property type="entry name" value="Znf_GRF"/>
</dbReference>
<reference evidence="10" key="2">
    <citation type="submission" date="2021-05" db="UniProtKB">
        <authorList>
            <consortium name="EnsemblPlants"/>
        </authorList>
    </citation>
    <scope>IDENTIFICATION</scope>
    <source>
        <strain evidence="10">subsp. malaccensis</strain>
    </source>
</reference>
<dbReference type="GO" id="GO:0008270">
    <property type="term" value="F:zinc ion binding"/>
    <property type="evidence" value="ECO:0007669"/>
    <property type="project" value="UniProtKB-KW"/>
</dbReference>
<evidence type="ECO:0000313" key="9">
    <source>
        <dbReference type="EMBL" id="CAG1865461.1"/>
    </source>
</evidence>
<keyword evidence="11" id="KW-1185">Reference proteome</keyword>
<dbReference type="InterPro" id="IPR013520">
    <property type="entry name" value="Ribonucl_H"/>
</dbReference>
<keyword evidence="5" id="KW-0862">Zinc</keyword>
<dbReference type="FunCoup" id="A0A804LB58">
    <property type="interactions" value="2506"/>
</dbReference>
<keyword evidence="1" id="KW-0540">Nuclease</keyword>
<evidence type="ECO:0000256" key="4">
    <source>
        <dbReference type="ARBA" id="ARBA00022801"/>
    </source>
</evidence>
<dbReference type="InterPro" id="IPR047201">
    <property type="entry name" value="ERI-1_3'hExo-like"/>
</dbReference>
<evidence type="ECO:0000256" key="2">
    <source>
        <dbReference type="ARBA" id="ARBA00022723"/>
    </source>
</evidence>
<name>A0A804LB58_MUSAM</name>
<dbReference type="Gene3D" id="3.30.420.10">
    <property type="entry name" value="Ribonuclease H-like superfamily/Ribonuclease H"/>
    <property type="match status" value="1"/>
</dbReference>
<keyword evidence="3 7" id="KW-0863">Zinc-finger</keyword>
<accession>A0A804LB58</accession>
<evidence type="ECO:0000313" key="11">
    <source>
        <dbReference type="Proteomes" id="UP000012960"/>
    </source>
</evidence>
<dbReference type="OrthoDB" id="448399at2759"/>
<evidence type="ECO:0000259" key="8">
    <source>
        <dbReference type="PROSITE" id="PS51999"/>
    </source>
</evidence>
<reference evidence="9" key="1">
    <citation type="submission" date="2021-03" db="EMBL/GenBank/DDBJ databases">
        <authorList>
            <consortium name="Genoscope - CEA"/>
            <person name="William W."/>
        </authorList>
    </citation>
    <scope>NUCLEOTIDE SEQUENCE</scope>
    <source>
        <strain evidence="9">Doubled-haploid Pahang</strain>
    </source>
</reference>
<dbReference type="Pfam" id="PF06839">
    <property type="entry name" value="Zn_ribbon_GRF"/>
    <property type="match status" value="1"/>
</dbReference>